<comment type="similarity">
    <text evidence="1">Belongs to the universal stress protein A family.</text>
</comment>
<protein>
    <submittedName>
        <fullName evidence="3">Universal stress protein</fullName>
    </submittedName>
</protein>
<evidence type="ECO:0000259" key="2">
    <source>
        <dbReference type="Pfam" id="PF00582"/>
    </source>
</evidence>
<gene>
    <name evidence="3" type="ORF">ERL59_19770</name>
</gene>
<dbReference type="PRINTS" id="PR01438">
    <property type="entry name" value="UNVRSLSTRESS"/>
</dbReference>
<accession>A0A6N9Q8D3</accession>
<evidence type="ECO:0000256" key="1">
    <source>
        <dbReference type="ARBA" id="ARBA00008791"/>
    </source>
</evidence>
<reference evidence="3 4" key="1">
    <citation type="submission" date="2019-01" db="EMBL/GenBank/DDBJ databases">
        <title>Chengkuizengella sp. nov., isolated from deep-sea sediment of East Pacific Ocean.</title>
        <authorList>
            <person name="Yang J."/>
            <person name="Lai Q."/>
            <person name="Shao Z."/>
        </authorList>
    </citation>
    <scope>NUCLEOTIDE SEQUENCE [LARGE SCALE GENOMIC DNA]</scope>
    <source>
        <strain evidence="3 4">YPA3-1-1</strain>
    </source>
</reference>
<feature type="domain" description="UspA" evidence="2">
    <location>
        <begin position="8"/>
        <end position="148"/>
    </location>
</feature>
<dbReference type="Pfam" id="PF00582">
    <property type="entry name" value="Usp"/>
    <property type="match status" value="1"/>
</dbReference>
<dbReference type="AlphaFoldDB" id="A0A6N9Q8D3"/>
<dbReference type="InterPro" id="IPR014729">
    <property type="entry name" value="Rossmann-like_a/b/a_fold"/>
</dbReference>
<dbReference type="EMBL" id="SIJB01000065">
    <property type="protein sequence ID" value="NBI31175.1"/>
    <property type="molecule type" value="Genomic_DNA"/>
</dbReference>
<comment type="caution">
    <text evidence="3">The sequence shown here is derived from an EMBL/GenBank/DDBJ whole genome shotgun (WGS) entry which is preliminary data.</text>
</comment>
<dbReference type="Proteomes" id="UP000448943">
    <property type="component" value="Unassembled WGS sequence"/>
</dbReference>
<evidence type="ECO:0000313" key="3">
    <source>
        <dbReference type="EMBL" id="NBI31175.1"/>
    </source>
</evidence>
<dbReference type="InterPro" id="IPR006016">
    <property type="entry name" value="UspA"/>
</dbReference>
<name>A0A6N9Q8D3_9BACL</name>
<evidence type="ECO:0000313" key="4">
    <source>
        <dbReference type="Proteomes" id="UP000448943"/>
    </source>
</evidence>
<dbReference type="PANTHER" id="PTHR46268:SF6">
    <property type="entry name" value="UNIVERSAL STRESS PROTEIN UP12"/>
    <property type="match status" value="1"/>
</dbReference>
<dbReference type="CDD" id="cd00293">
    <property type="entry name" value="USP-like"/>
    <property type="match status" value="1"/>
</dbReference>
<dbReference type="PANTHER" id="PTHR46268">
    <property type="entry name" value="STRESS RESPONSE PROTEIN NHAX"/>
    <property type="match status" value="1"/>
</dbReference>
<proteinExistence type="inferred from homology"/>
<keyword evidence="4" id="KW-1185">Reference proteome</keyword>
<sequence length="148" mass="16342">MIKVTTNMFNKIMLAIDGSEHAKRAADSAIDLIKELSNATITIFHVASKAPSRAKLIHSNFDVQAILKEEAHHILHSVEKKFKNEQVEYLFEVALGEAPTEIVERANKGNFDLIIIGSRGLNSLGEMFLGSVSHQVAHDAHCPVMIVK</sequence>
<dbReference type="SUPFAM" id="SSF52402">
    <property type="entry name" value="Adenine nucleotide alpha hydrolases-like"/>
    <property type="match status" value="1"/>
</dbReference>
<dbReference type="Gene3D" id="3.40.50.620">
    <property type="entry name" value="HUPs"/>
    <property type="match status" value="1"/>
</dbReference>
<dbReference type="InterPro" id="IPR006015">
    <property type="entry name" value="Universal_stress_UspA"/>
</dbReference>
<organism evidence="3 4">
    <name type="scientific">Chengkuizengella marina</name>
    <dbReference type="NCBI Taxonomy" id="2507566"/>
    <lineage>
        <taxon>Bacteria</taxon>
        <taxon>Bacillati</taxon>
        <taxon>Bacillota</taxon>
        <taxon>Bacilli</taxon>
        <taxon>Bacillales</taxon>
        <taxon>Paenibacillaceae</taxon>
        <taxon>Chengkuizengella</taxon>
    </lineage>
</organism>